<feature type="region of interest" description="Disordered" evidence="1">
    <location>
        <begin position="1252"/>
        <end position="1398"/>
    </location>
</feature>
<sequence length="1542" mass="171167">MIVVFMVDSSASMNQKFSNGMSALECTKSGIEHLIKHLPHVKPADKHHDKFMLVTYEEGPGGIKSSLKDPLPHLIKELKVLKANDISNPAAALATILDVLNAYRVYNGTDTPAGGRFPGSIEPSVILWFTDGGRPSSHKAILDLMSNQSNTAAGADYNEPFRWDQRLYTIFLEPNTDVVDQQLSVPSNIMGGTSYRVRSLRHMLQAMDCMLGISKIPPTQYSPQAVLHIYGVVVNFEDLIVDPRRPTTANHHQLVYVNPSWLVPQTRHAGFFPIPEPFWPEMDAQKFPRRHAQPTLYYHPREERTVDIPEGFPYDKYVVAPCPMTQELLTRPLGSCWPVYIKNSYRTEGFGFPFGFLKANTNKNAVTLTVAAYNYPALFTLLVNLNSIPGRTPTAQWLRDFAEYLSHTPTYYYAPLRTALRRIGLSNIIPPDQGTISSAIQRTVMANKAQAKLELDHVQAMESSTTTDSLASKKRTLCTNAFDVPRSELISVLGDLKLSFFKELQLTSPASQPPSSFSSVAAASEVLSKAKAKSEALRSGTVFSRLDALADSDELHSLPIADMGLYQDRMQKIQQETLRDPYRDEESVKSLQKTMFGNPYKQDKKVSIDEEDEASAADSSVSSNNSASGSTWSSILGRKRKPRLRSVSPSHFPIEKIPSLAHGERSVSGKAQVVPLGAIGGRSTPPVLRLMIQDGSGKPQSTDEEAESLGRHMVMHDGEDQDDDDEDFRRAMYNSDEMELDGDEDAARLRADTPMPGGIGLDDDDEDMEDLQHAQELIPPPIMPVSLDDIEAAGFIHQHHRDGSTAGTVGDMEYERHRQVISDDLEHLHGSKKPVFESLVYDPTALMELQSIPAMIPERLSTEGMPSSVMNGTKAFPPRFPSSDDQDSSQSNSHDLMPIPILQAPVSQVSAIDVPGSMLDMETLGSVTSSISTAAGNHTTATSLPCSVVTTSVNGLKQAHVDEAADEPPLVDGALDALRKGDTPVFAPSLSNTSTRLESPLKGLCNTDAAGAPQPLRGQAPDAPYMEEALLEFRDSVATQLLLPSRAYSPEALLDMVCKFQAAPNWTKEQKRIALMGRSPDIRSGLQSSGARERAEIDRRGHRGRSRSRSRSLDRLGELQPNTLRPVTEAGRGYPPYSHNGSSTGRNWQRPYRNDRSESPQRDTSAMVATEISECMRIFATEMDLEVEELADILVYVMIRHRQGMVPDQNIIGTKHPIGEEGEHKTSLQSFQTGFRRDDRMAIKFSIWAPSPTEDELRTRSPSPDREVKKKALKSKRASSDDSDSDDSAGGRQHRHKSHRRSKEKRENRSRHKGSNNKRSSGRSSKRRRRSVTPSSHSDEEGRESKSRKSRKRKGSTSRSPSGGRRHRSSSAGTRQKEDRSLSTTPPPVQPSIMDETDYPDDMWEEKKIEMPDDDQEVGPVPLHLQDSKMNERSYGGALLAGEGSAMAAYVQDGKRIPRRGEIGLESDQIEHYENAGFVMSGSRHQRMNAVRVRKENQVISAEEKRALMIFNQEEKIKKDNKIINEMREMVASKLRSTGHSV</sequence>
<dbReference type="InterPro" id="IPR051113">
    <property type="entry name" value="Integrator_subunit6"/>
</dbReference>
<dbReference type="Proteomes" id="UP000717515">
    <property type="component" value="Unassembled WGS sequence"/>
</dbReference>
<feature type="compositionally biased region" description="Basic residues" evidence="1">
    <location>
        <begin position="1100"/>
        <end position="1110"/>
    </location>
</feature>
<dbReference type="Gene3D" id="3.40.50.410">
    <property type="entry name" value="von Willebrand factor, type A domain"/>
    <property type="match status" value="1"/>
</dbReference>
<feature type="region of interest" description="Disordered" evidence="1">
    <location>
        <begin position="1077"/>
        <end position="1166"/>
    </location>
</feature>
<dbReference type="InterPro" id="IPR002035">
    <property type="entry name" value="VWF_A"/>
</dbReference>
<organism evidence="3 4">
    <name type="scientific">Mortierella alpina</name>
    <name type="common">Oleaginous fungus</name>
    <name type="synonym">Mortierella renispora</name>
    <dbReference type="NCBI Taxonomy" id="64518"/>
    <lineage>
        <taxon>Eukaryota</taxon>
        <taxon>Fungi</taxon>
        <taxon>Fungi incertae sedis</taxon>
        <taxon>Mucoromycota</taxon>
        <taxon>Mortierellomycotina</taxon>
        <taxon>Mortierellomycetes</taxon>
        <taxon>Mortierellales</taxon>
        <taxon>Mortierellaceae</taxon>
        <taxon>Mortierella</taxon>
    </lineage>
</organism>
<accession>A0A9P8D0R9</accession>
<dbReference type="SUPFAM" id="SSF53300">
    <property type="entry name" value="vWA-like"/>
    <property type="match status" value="1"/>
</dbReference>
<dbReference type="Pfam" id="PF06047">
    <property type="entry name" value="Nkap_C"/>
    <property type="match status" value="1"/>
</dbReference>
<proteinExistence type="predicted"/>
<feature type="compositionally biased region" description="Basic and acidic residues" evidence="1">
    <location>
        <begin position="577"/>
        <end position="588"/>
    </location>
</feature>
<dbReference type="Pfam" id="PF25462">
    <property type="entry name" value="Beta-barrel_INTS6"/>
    <property type="match status" value="1"/>
</dbReference>
<dbReference type="PANTHER" id="PTHR12957:SF2">
    <property type="entry name" value="INTEGRATOR COMPLEX SUBUNIT 6"/>
    <property type="match status" value="1"/>
</dbReference>
<feature type="compositionally biased region" description="Basic residues" evidence="1">
    <location>
        <begin position="1292"/>
        <end position="1331"/>
    </location>
</feature>
<evidence type="ECO:0000259" key="2">
    <source>
        <dbReference type="PROSITE" id="PS50234"/>
    </source>
</evidence>
<feature type="domain" description="VWFA" evidence="2">
    <location>
        <begin position="2"/>
        <end position="216"/>
    </location>
</feature>
<evidence type="ECO:0000313" key="4">
    <source>
        <dbReference type="Proteomes" id="UP000717515"/>
    </source>
</evidence>
<reference evidence="3" key="1">
    <citation type="submission" date="2021-07" db="EMBL/GenBank/DDBJ databases">
        <title>Draft genome of Mortierella alpina, strain LL118, isolated from an aspen leaf litter sample.</title>
        <authorList>
            <person name="Yang S."/>
            <person name="Vinatzer B.A."/>
        </authorList>
    </citation>
    <scope>NUCLEOTIDE SEQUENCE</scope>
    <source>
        <strain evidence="3">LL118</strain>
    </source>
</reference>
<dbReference type="Pfam" id="PF13519">
    <property type="entry name" value="VWA_2"/>
    <property type="match status" value="1"/>
</dbReference>
<dbReference type="PANTHER" id="PTHR12957">
    <property type="entry name" value="DEAD/H BOX POLYPEPTIDE 26/DICE1-RELATED"/>
    <property type="match status" value="1"/>
</dbReference>
<name>A0A9P8D0R9_MORAP</name>
<dbReference type="GO" id="GO:0034472">
    <property type="term" value="P:snRNA 3'-end processing"/>
    <property type="evidence" value="ECO:0007669"/>
    <property type="project" value="TreeGrafter"/>
</dbReference>
<feature type="compositionally biased region" description="Low complexity" evidence="1">
    <location>
        <begin position="616"/>
        <end position="634"/>
    </location>
</feature>
<dbReference type="EMBL" id="JAIFTL010000180">
    <property type="protein sequence ID" value="KAG9321835.1"/>
    <property type="molecule type" value="Genomic_DNA"/>
</dbReference>
<evidence type="ECO:0000256" key="1">
    <source>
        <dbReference type="SAM" id="MobiDB-lite"/>
    </source>
</evidence>
<dbReference type="InterPro" id="IPR057413">
    <property type="entry name" value="Beta-barrel_INTS6"/>
</dbReference>
<dbReference type="InterPro" id="IPR009269">
    <property type="entry name" value="NKAP_C"/>
</dbReference>
<dbReference type="PROSITE" id="PS50234">
    <property type="entry name" value="VWFA"/>
    <property type="match status" value="1"/>
</dbReference>
<evidence type="ECO:0000313" key="3">
    <source>
        <dbReference type="EMBL" id="KAG9321835.1"/>
    </source>
</evidence>
<protein>
    <recommendedName>
        <fullName evidence="2">VWFA domain-containing protein</fullName>
    </recommendedName>
</protein>
<dbReference type="GO" id="GO:0003682">
    <property type="term" value="F:chromatin binding"/>
    <property type="evidence" value="ECO:0007669"/>
    <property type="project" value="InterPro"/>
</dbReference>
<feature type="compositionally biased region" description="Basic and acidic residues" evidence="1">
    <location>
        <begin position="1152"/>
        <end position="1161"/>
    </location>
</feature>
<gene>
    <name evidence="3" type="ORF">KVV02_007166</name>
</gene>
<feature type="region of interest" description="Disordered" evidence="1">
    <location>
        <begin position="576"/>
        <end position="650"/>
    </location>
</feature>
<dbReference type="InterPro" id="IPR036465">
    <property type="entry name" value="vWFA_dom_sf"/>
</dbReference>
<feature type="compositionally biased region" description="Basic and acidic residues" evidence="1">
    <location>
        <begin position="1255"/>
        <end position="1270"/>
    </location>
</feature>
<feature type="region of interest" description="Disordered" evidence="1">
    <location>
        <begin position="873"/>
        <end position="895"/>
    </location>
</feature>
<feature type="compositionally biased region" description="Basic and acidic residues" evidence="1">
    <location>
        <begin position="1337"/>
        <end position="1347"/>
    </location>
</feature>
<comment type="caution">
    <text evidence="3">The sequence shown here is derived from an EMBL/GenBank/DDBJ whole genome shotgun (WGS) entry which is preliminary data.</text>
</comment>
<dbReference type="GO" id="GO:0032039">
    <property type="term" value="C:integrator complex"/>
    <property type="evidence" value="ECO:0007669"/>
    <property type="project" value="TreeGrafter"/>
</dbReference>